<reference evidence="1 2" key="1">
    <citation type="submission" date="2018-02" db="EMBL/GenBank/DDBJ databases">
        <title>Sphingobacterium KA21.</title>
        <authorList>
            <person name="Vasarhelyi B.M."/>
            <person name="Deshmukh S."/>
            <person name="Balint B."/>
            <person name="Kukolya J."/>
        </authorList>
    </citation>
    <scope>NUCLEOTIDE SEQUENCE [LARGE SCALE GENOMIC DNA]</scope>
    <source>
        <strain evidence="1 2">Ka21</strain>
    </source>
</reference>
<dbReference type="Proteomes" id="UP000618319">
    <property type="component" value="Unassembled WGS sequence"/>
</dbReference>
<keyword evidence="2" id="KW-1185">Reference proteome</keyword>
<protein>
    <submittedName>
        <fullName evidence="1">Uncharacterized protein</fullName>
    </submittedName>
</protein>
<sequence>MEEEKTNRSIRKCRATGKVSFDTKTEARLTIIKLKWSAIIRRNKIDGSRLKHRAGKIAQSRVYFCSYCNGYHLTKWTKTNYNNYIDVIERKRASNT</sequence>
<name>A0ABR9T4T0_9SPHI</name>
<comment type="caution">
    <text evidence="1">The sequence shown here is derived from an EMBL/GenBank/DDBJ whole genome shotgun (WGS) entry which is preliminary data.</text>
</comment>
<gene>
    <name evidence="1" type="ORF">C4F40_02845</name>
</gene>
<evidence type="ECO:0000313" key="1">
    <source>
        <dbReference type="EMBL" id="MBE8719662.1"/>
    </source>
</evidence>
<proteinExistence type="predicted"/>
<evidence type="ECO:0000313" key="2">
    <source>
        <dbReference type="Proteomes" id="UP000618319"/>
    </source>
</evidence>
<dbReference type="EMBL" id="PSKQ01000013">
    <property type="protein sequence ID" value="MBE8719662.1"/>
    <property type="molecule type" value="Genomic_DNA"/>
</dbReference>
<accession>A0ABR9T4T0</accession>
<organism evidence="1 2">
    <name type="scientific">Sphingobacterium pedocola</name>
    <dbReference type="NCBI Taxonomy" id="2082722"/>
    <lineage>
        <taxon>Bacteria</taxon>
        <taxon>Pseudomonadati</taxon>
        <taxon>Bacteroidota</taxon>
        <taxon>Sphingobacteriia</taxon>
        <taxon>Sphingobacteriales</taxon>
        <taxon>Sphingobacteriaceae</taxon>
        <taxon>Sphingobacterium</taxon>
    </lineage>
</organism>
<dbReference type="RefSeq" id="WP_196938637.1">
    <property type="nucleotide sequence ID" value="NZ_MU158689.1"/>
</dbReference>